<dbReference type="EMBL" id="UYIN01000024">
    <property type="protein sequence ID" value="VDG74620.1"/>
    <property type="molecule type" value="Genomic_DNA"/>
</dbReference>
<dbReference type="RefSeq" id="WP_125150191.1">
    <property type="nucleotide sequence ID" value="NZ_UYIN01000024.1"/>
</dbReference>
<organism evidence="3 4">
    <name type="scientific">Clostridium carnis</name>
    <dbReference type="NCBI Taxonomy" id="1530"/>
    <lineage>
        <taxon>Bacteria</taxon>
        <taxon>Bacillati</taxon>
        <taxon>Bacillota</taxon>
        <taxon>Clostridia</taxon>
        <taxon>Eubacteriales</taxon>
        <taxon>Clostridiaceae</taxon>
        <taxon>Clostridium</taxon>
    </lineage>
</organism>
<name>A0ABY6T0M6_9CLOT</name>
<accession>A0ABY6T0M6</accession>
<evidence type="ECO:0000313" key="3">
    <source>
        <dbReference type="EMBL" id="VDG74620.1"/>
    </source>
</evidence>
<protein>
    <submittedName>
        <fullName evidence="3">Phage-related terminase small subunit-like protein</fullName>
    </submittedName>
</protein>
<keyword evidence="4" id="KW-1185">Reference proteome</keyword>
<evidence type="ECO:0000259" key="2">
    <source>
        <dbReference type="Pfam" id="PF10668"/>
    </source>
</evidence>
<dbReference type="Pfam" id="PF10668">
    <property type="entry name" value="Phage_terminase"/>
    <property type="match status" value="1"/>
</dbReference>
<dbReference type="InterPro" id="IPR018925">
    <property type="entry name" value="XtmA-like_N"/>
</dbReference>
<proteinExistence type="predicted"/>
<comment type="caution">
    <text evidence="3">The sequence shown here is derived from an EMBL/GenBank/DDBJ whole genome shotgun (WGS) entry which is preliminary data.</text>
</comment>
<feature type="region of interest" description="Disordered" evidence="1">
    <location>
        <begin position="55"/>
        <end position="76"/>
    </location>
</feature>
<sequence length="227" mass="25994">MARVRSPNRDKAFEIYKEHNGNIDLVEIADILNISSGTIRGWKNKDDWEEKIKGTLQKNVERSKNKKGGQPNNKNAETHGFFSKYLPLDTLEIIQDMDYDPSKILWQNIQIQYAAIVRAQNIMLVESKNDITKELAGETNGDTSSSERYNIQFAWDKQASFLKAQSRAMSELRLLIKQFEVTASEEQKMKVKKMEAELNKIAGTNNNKSHGNMDKLIEVFNKGPVIE</sequence>
<evidence type="ECO:0000256" key="1">
    <source>
        <dbReference type="SAM" id="MobiDB-lite"/>
    </source>
</evidence>
<evidence type="ECO:0000313" key="4">
    <source>
        <dbReference type="Proteomes" id="UP000277570"/>
    </source>
</evidence>
<gene>
    <name evidence="3" type="ORF">NCTC10913_04872</name>
</gene>
<feature type="domain" description="PBSX phage terminase small subunit-like N-terminal" evidence="2">
    <location>
        <begin position="1"/>
        <end position="64"/>
    </location>
</feature>
<dbReference type="Proteomes" id="UP000277570">
    <property type="component" value="Unassembled WGS sequence"/>
</dbReference>
<reference evidence="3 4" key="1">
    <citation type="submission" date="2018-11" db="EMBL/GenBank/DDBJ databases">
        <authorList>
            <consortium name="Pathogen Informatics"/>
        </authorList>
    </citation>
    <scope>NUCLEOTIDE SEQUENCE [LARGE SCALE GENOMIC DNA]</scope>
    <source>
        <strain evidence="3 4">NCTC10913</strain>
    </source>
</reference>